<evidence type="ECO:0000256" key="1">
    <source>
        <dbReference type="ARBA" id="ARBA00022741"/>
    </source>
</evidence>
<dbReference type="InterPro" id="IPR005225">
    <property type="entry name" value="Small_GTP-bd"/>
</dbReference>
<keyword evidence="1" id="KW-0547">Nucleotide-binding</keyword>
<dbReference type="PROSITE" id="PS51419">
    <property type="entry name" value="RAB"/>
    <property type="match status" value="1"/>
</dbReference>
<comment type="caution">
    <text evidence="3">The sequence shown here is derived from an EMBL/GenBank/DDBJ whole genome shotgun (WGS) entry which is preliminary data.</text>
</comment>
<name>A0AB34IPA9_PRYPA</name>
<dbReference type="GO" id="GO:0016020">
    <property type="term" value="C:membrane"/>
    <property type="evidence" value="ECO:0007669"/>
    <property type="project" value="InterPro"/>
</dbReference>
<dbReference type="PROSITE" id="PS51421">
    <property type="entry name" value="RAS"/>
    <property type="match status" value="1"/>
</dbReference>
<dbReference type="SMART" id="SM00174">
    <property type="entry name" value="RHO"/>
    <property type="match status" value="1"/>
</dbReference>
<evidence type="ECO:0000313" key="3">
    <source>
        <dbReference type="EMBL" id="KAL1502958.1"/>
    </source>
</evidence>
<dbReference type="PANTHER" id="PTHR24070">
    <property type="entry name" value="RAS, DI-RAS, AND RHEB FAMILY MEMBERS OF SMALL GTPASE SUPERFAMILY"/>
    <property type="match status" value="1"/>
</dbReference>
<evidence type="ECO:0000256" key="2">
    <source>
        <dbReference type="ARBA" id="ARBA00023134"/>
    </source>
</evidence>
<dbReference type="PROSITE" id="PS51420">
    <property type="entry name" value="RHO"/>
    <property type="match status" value="1"/>
</dbReference>
<dbReference type="GO" id="GO:0007165">
    <property type="term" value="P:signal transduction"/>
    <property type="evidence" value="ECO:0007669"/>
    <property type="project" value="InterPro"/>
</dbReference>
<dbReference type="GO" id="GO:0003924">
    <property type="term" value="F:GTPase activity"/>
    <property type="evidence" value="ECO:0007669"/>
    <property type="project" value="InterPro"/>
</dbReference>
<proteinExistence type="predicted"/>
<dbReference type="AlphaFoldDB" id="A0AB34IPA9"/>
<dbReference type="Gene3D" id="3.40.50.300">
    <property type="entry name" value="P-loop containing nucleotide triphosphate hydrolases"/>
    <property type="match status" value="1"/>
</dbReference>
<dbReference type="Pfam" id="PF00071">
    <property type="entry name" value="Ras"/>
    <property type="match status" value="1"/>
</dbReference>
<evidence type="ECO:0000313" key="4">
    <source>
        <dbReference type="Proteomes" id="UP001515480"/>
    </source>
</evidence>
<keyword evidence="4" id="KW-1185">Reference proteome</keyword>
<protein>
    <recommendedName>
        <fullName evidence="5">Small monomeric GTPase</fullName>
    </recommendedName>
</protein>
<dbReference type="SMART" id="SM00175">
    <property type="entry name" value="RAB"/>
    <property type="match status" value="1"/>
</dbReference>
<dbReference type="SUPFAM" id="SSF52540">
    <property type="entry name" value="P-loop containing nucleoside triphosphate hydrolases"/>
    <property type="match status" value="1"/>
</dbReference>
<dbReference type="Proteomes" id="UP001515480">
    <property type="component" value="Unassembled WGS sequence"/>
</dbReference>
<evidence type="ECO:0008006" key="5">
    <source>
        <dbReference type="Google" id="ProtNLM"/>
    </source>
</evidence>
<reference evidence="3 4" key="1">
    <citation type="journal article" date="2024" name="Science">
        <title>Giant polyketide synthase enzymes in the biosynthesis of giant marine polyether toxins.</title>
        <authorList>
            <person name="Fallon T.R."/>
            <person name="Shende V.V."/>
            <person name="Wierzbicki I.H."/>
            <person name="Pendleton A.L."/>
            <person name="Watervoot N.F."/>
            <person name="Auber R.P."/>
            <person name="Gonzalez D.J."/>
            <person name="Wisecaver J.H."/>
            <person name="Moore B.S."/>
        </authorList>
    </citation>
    <scope>NUCLEOTIDE SEQUENCE [LARGE SCALE GENOMIC DNA]</scope>
    <source>
        <strain evidence="3 4">12B1</strain>
    </source>
</reference>
<dbReference type="FunFam" id="3.40.50.300:FF:001447">
    <property type="entry name" value="Ras-related protein Rab-1B"/>
    <property type="match status" value="1"/>
</dbReference>
<gene>
    <name evidence="3" type="ORF">AB1Y20_011029</name>
</gene>
<dbReference type="InterPro" id="IPR001806">
    <property type="entry name" value="Small_GTPase"/>
</dbReference>
<sequence>MAGKKNEVRLCVLGAGGAGKSSLTLRYVQDYFVEFYDPTIEDCYRCQRSVDNEVAILSILDTAGQDNYSAMRDHWMRCCDCFILVFSVTERQSFVQLDEFYQQLLRVKDADPGEVPIVLIANKMDMADVRAVNPCEIQEKAQYMRAPLIEASAKQPFGVTESFEEAVREHRKYNLGKEAAKVKHFPTSSKSRLMALILRLLGWE</sequence>
<dbReference type="NCBIfam" id="TIGR00231">
    <property type="entry name" value="small_GTP"/>
    <property type="match status" value="1"/>
</dbReference>
<dbReference type="CDD" id="cd00876">
    <property type="entry name" value="Ras"/>
    <property type="match status" value="1"/>
</dbReference>
<dbReference type="GO" id="GO:0005525">
    <property type="term" value="F:GTP binding"/>
    <property type="evidence" value="ECO:0007669"/>
    <property type="project" value="UniProtKB-KW"/>
</dbReference>
<dbReference type="EMBL" id="JBGBPQ010000022">
    <property type="protein sequence ID" value="KAL1502958.1"/>
    <property type="molecule type" value="Genomic_DNA"/>
</dbReference>
<dbReference type="PRINTS" id="PR00449">
    <property type="entry name" value="RASTRNSFRMNG"/>
</dbReference>
<dbReference type="InterPro" id="IPR027417">
    <property type="entry name" value="P-loop_NTPase"/>
</dbReference>
<accession>A0AB34IPA9</accession>
<keyword evidence="2" id="KW-0342">GTP-binding</keyword>
<organism evidence="3 4">
    <name type="scientific">Prymnesium parvum</name>
    <name type="common">Toxic golden alga</name>
    <dbReference type="NCBI Taxonomy" id="97485"/>
    <lineage>
        <taxon>Eukaryota</taxon>
        <taxon>Haptista</taxon>
        <taxon>Haptophyta</taxon>
        <taxon>Prymnesiophyceae</taxon>
        <taxon>Prymnesiales</taxon>
        <taxon>Prymnesiaceae</taxon>
        <taxon>Prymnesium</taxon>
    </lineage>
</organism>
<dbReference type="SMART" id="SM00173">
    <property type="entry name" value="RAS"/>
    <property type="match status" value="1"/>
</dbReference>
<dbReference type="InterPro" id="IPR020849">
    <property type="entry name" value="Small_GTPase_Ras-type"/>
</dbReference>